<comment type="caution">
    <text evidence="2">The sequence shown here is derived from an EMBL/GenBank/DDBJ whole genome shotgun (WGS) entry which is preliminary data.</text>
</comment>
<sequence length="317" mass="34581">MAAPNPDSFIPFSVFTINGQSIAYMPNDTGDPSLLIAFARDQPAMFASFFPTVDIHALLNRDFTVLIEPDPTVFNANADMSVDDPAASPAPSTAPDDGNSSDEDEAKASISPSKPVDPKLLAEFRATQAALDGHTLDFAQLVRTGQCRLHSSYRDDYLRRAAEDRERVFTWDQRRAVPPRPHTLRGDAYRSFLASQALPPYVPATRIAAGFVPREHPLMSTRPVGTQNVKGGTFMWRLTCNPTSADLAYSTIGTTVVPEVGREYSFDELYPESSFDDVPPPYNSSPLRGDSSVWASSSTAASPLPASQDSNLSFEKK</sequence>
<dbReference type="EMBL" id="VDMD01000070">
    <property type="protein sequence ID" value="TRM56406.1"/>
    <property type="molecule type" value="Genomic_DNA"/>
</dbReference>
<feature type="region of interest" description="Disordered" evidence="1">
    <location>
        <begin position="274"/>
        <end position="317"/>
    </location>
</feature>
<evidence type="ECO:0000313" key="3">
    <source>
        <dbReference type="Proteomes" id="UP000320762"/>
    </source>
</evidence>
<feature type="compositionally biased region" description="Low complexity" evidence="1">
    <location>
        <begin position="78"/>
        <end position="97"/>
    </location>
</feature>
<feature type="region of interest" description="Disordered" evidence="1">
    <location>
        <begin position="77"/>
        <end position="114"/>
    </location>
</feature>
<feature type="compositionally biased region" description="Polar residues" evidence="1">
    <location>
        <begin position="308"/>
        <end position="317"/>
    </location>
</feature>
<dbReference type="AlphaFoldDB" id="A0A550BV77"/>
<name>A0A550BV77_9AGAR</name>
<organism evidence="2 3">
    <name type="scientific">Schizophyllum amplum</name>
    <dbReference type="NCBI Taxonomy" id="97359"/>
    <lineage>
        <taxon>Eukaryota</taxon>
        <taxon>Fungi</taxon>
        <taxon>Dikarya</taxon>
        <taxon>Basidiomycota</taxon>
        <taxon>Agaricomycotina</taxon>
        <taxon>Agaricomycetes</taxon>
        <taxon>Agaricomycetidae</taxon>
        <taxon>Agaricales</taxon>
        <taxon>Schizophyllaceae</taxon>
        <taxon>Schizophyllum</taxon>
    </lineage>
</organism>
<reference evidence="2 3" key="1">
    <citation type="journal article" date="2019" name="New Phytol.">
        <title>Comparative genomics reveals unique wood-decay strategies and fruiting body development in the Schizophyllaceae.</title>
        <authorList>
            <person name="Almasi E."/>
            <person name="Sahu N."/>
            <person name="Krizsan K."/>
            <person name="Balint B."/>
            <person name="Kovacs G.M."/>
            <person name="Kiss B."/>
            <person name="Cseklye J."/>
            <person name="Drula E."/>
            <person name="Henrissat B."/>
            <person name="Nagy I."/>
            <person name="Chovatia M."/>
            <person name="Adam C."/>
            <person name="LaButti K."/>
            <person name="Lipzen A."/>
            <person name="Riley R."/>
            <person name="Grigoriev I.V."/>
            <person name="Nagy L.G."/>
        </authorList>
    </citation>
    <scope>NUCLEOTIDE SEQUENCE [LARGE SCALE GENOMIC DNA]</scope>
    <source>
        <strain evidence="2 3">NL-1724</strain>
    </source>
</reference>
<evidence type="ECO:0000313" key="2">
    <source>
        <dbReference type="EMBL" id="TRM56406.1"/>
    </source>
</evidence>
<protein>
    <submittedName>
        <fullName evidence="2">Uncharacterized protein</fullName>
    </submittedName>
</protein>
<keyword evidence="3" id="KW-1185">Reference proteome</keyword>
<accession>A0A550BV77</accession>
<evidence type="ECO:0000256" key="1">
    <source>
        <dbReference type="SAM" id="MobiDB-lite"/>
    </source>
</evidence>
<dbReference type="Proteomes" id="UP000320762">
    <property type="component" value="Unassembled WGS sequence"/>
</dbReference>
<proteinExistence type="predicted"/>
<feature type="compositionally biased region" description="Low complexity" evidence="1">
    <location>
        <begin position="291"/>
        <end position="307"/>
    </location>
</feature>
<gene>
    <name evidence="2" type="ORF">BD626DRAFT_619945</name>
</gene>